<keyword evidence="4 7" id="KW-0067">ATP-binding</keyword>
<evidence type="ECO:0000259" key="9">
    <source>
        <dbReference type="PROSITE" id="PS50862"/>
    </source>
</evidence>
<evidence type="ECO:0000256" key="2">
    <source>
        <dbReference type="ARBA" id="ARBA00022598"/>
    </source>
</evidence>
<evidence type="ECO:0000256" key="3">
    <source>
        <dbReference type="ARBA" id="ARBA00022741"/>
    </source>
</evidence>
<comment type="pathway">
    <text evidence="7">Aminoacyl-tRNA biosynthesis; selenocysteinyl-tRNA(Sec) biosynthesis; L-seryl-tRNA(Sec) from L-serine and tRNA(Sec): step 1/1.</text>
</comment>
<dbReference type="Pfam" id="PF02403">
    <property type="entry name" value="Seryl_tRNA_N"/>
    <property type="match status" value="1"/>
</dbReference>
<dbReference type="HAMAP" id="MF_00176">
    <property type="entry name" value="Ser_tRNA_synth_type1"/>
    <property type="match status" value="1"/>
</dbReference>
<feature type="binding site" evidence="7">
    <location>
        <position position="276"/>
    </location>
    <ligand>
        <name>ATP</name>
        <dbReference type="ChEBI" id="CHEBI:30616"/>
    </ligand>
</feature>
<feature type="domain" description="Aminoacyl-transfer RNA synthetases class-II family profile" evidence="9">
    <location>
        <begin position="137"/>
        <end position="406"/>
    </location>
</feature>
<dbReference type="EC" id="6.1.1.11" evidence="7"/>
<dbReference type="InterPro" id="IPR033729">
    <property type="entry name" value="SerRS_core"/>
</dbReference>
<comment type="function">
    <text evidence="7">Catalyzes the attachment of serine to tRNA(Ser). Is also able to aminoacylate tRNA(Sec) with serine, to form the misacylated tRNA L-seryl-tRNA(Sec), which will be further converted into selenocysteinyl-tRNA(Sec).</text>
</comment>
<dbReference type="InterPro" id="IPR002317">
    <property type="entry name" value="Ser-tRNA-ligase_type_1"/>
</dbReference>
<dbReference type="Gene3D" id="3.30.930.10">
    <property type="entry name" value="Bira Bifunctional Protein, Domain 2"/>
    <property type="match status" value="1"/>
</dbReference>
<dbReference type="InterPro" id="IPR010978">
    <property type="entry name" value="tRNA-bd_arm"/>
</dbReference>
<keyword evidence="1 7" id="KW-0963">Cytoplasm</keyword>
<evidence type="ECO:0000256" key="8">
    <source>
        <dbReference type="SAM" id="Coils"/>
    </source>
</evidence>
<dbReference type="InterPro" id="IPR002314">
    <property type="entry name" value="aa-tRNA-synt_IIb"/>
</dbReference>
<accession>A0ABU9UCW1</accession>
<dbReference type="Gene3D" id="1.10.287.40">
    <property type="entry name" value="Serine-tRNA synthetase, tRNA binding domain"/>
    <property type="match status" value="1"/>
</dbReference>
<dbReference type="SUPFAM" id="SSF55681">
    <property type="entry name" value="Class II aaRS and biotin synthetases"/>
    <property type="match status" value="1"/>
</dbReference>
<comment type="caution">
    <text evidence="10">The sequence shown here is derived from an EMBL/GenBank/DDBJ whole genome shotgun (WGS) entry which is preliminary data.</text>
</comment>
<dbReference type="PANTHER" id="PTHR11778">
    <property type="entry name" value="SERYL-TRNA SYNTHETASE"/>
    <property type="match status" value="1"/>
</dbReference>
<dbReference type="NCBIfam" id="TIGR00414">
    <property type="entry name" value="serS"/>
    <property type="match status" value="1"/>
</dbReference>
<feature type="binding site" evidence="7">
    <location>
        <position position="283"/>
    </location>
    <ligand>
        <name>L-serine</name>
        <dbReference type="ChEBI" id="CHEBI:33384"/>
    </ligand>
</feature>
<proteinExistence type="inferred from homology"/>
<dbReference type="PROSITE" id="PS50862">
    <property type="entry name" value="AA_TRNA_LIGASE_II"/>
    <property type="match status" value="1"/>
</dbReference>
<comment type="catalytic activity">
    <reaction evidence="7">
        <text>tRNA(Ser) + L-serine + ATP = L-seryl-tRNA(Ser) + AMP + diphosphate + H(+)</text>
        <dbReference type="Rhea" id="RHEA:12292"/>
        <dbReference type="Rhea" id="RHEA-COMP:9669"/>
        <dbReference type="Rhea" id="RHEA-COMP:9703"/>
        <dbReference type="ChEBI" id="CHEBI:15378"/>
        <dbReference type="ChEBI" id="CHEBI:30616"/>
        <dbReference type="ChEBI" id="CHEBI:33019"/>
        <dbReference type="ChEBI" id="CHEBI:33384"/>
        <dbReference type="ChEBI" id="CHEBI:78442"/>
        <dbReference type="ChEBI" id="CHEBI:78533"/>
        <dbReference type="ChEBI" id="CHEBI:456215"/>
        <dbReference type="EC" id="6.1.1.11"/>
    </reaction>
</comment>
<dbReference type="CDD" id="cd00770">
    <property type="entry name" value="SerRS_core"/>
    <property type="match status" value="1"/>
</dbReference>
<dbReference type="GO" id="GO:0004828">
    <property type="term" value="F:serine-tRNA ligase activity"/>
    <property type="evidence" value="ECO:0007669"/>
    <property type="project" value="UniProtKB-EC"/>
</dbReference>
<gene>
    <name evidence="7 10" type="primary">serS</name>
    <name evidence="10" type="ORF">WKV44_06995</name>
</gene>
<dbReference type="PIRSF" id="PIRSF001529">
    <property type="entry name" value="Ser-tRNA-synth_IIa"/>
    <property type="match status" value="1"/>
</dbReference>
<keyword evidence="5 7" id="KW-0648">Protein biosynthesis</keyword>
<feature type="binding site" evidence="7">
    <location>
        <begin position="347"/>
        <end position="350"/>
    </location>
    <ligand>
        <name>ATP</name>
        <dbReference type="ChEBI" id="CHEBI:30616"/>
    </ligand>
</feature>
<reference evidence="10 11" key="1">
    <citation type="submission" date="2024-03" db="EMBL/GenBank/DDBJ databases">
        <title>Ignisphaera cupida sp. nov., a hyperthermophilic hydrolytic archaeon from a hot spring of Kamchatka, and proposal of Ignisphaeraceae fam. nov.</title>
        <authorList>
            <person name="Podosokorskaya O.A."/>
            <person name="Elcheninov A.G."/>
            <person name="Maltseva A.I."/>
            <person name="Zayulina K.S."/>
            <person name="Novikov A."/>
            <person name="Merkel A.Y."/>
        </authorList>
    </citation>
    <scope>NUCLEOTIDE SEQUENCE [LARGE SCALE GENOMIC DNA]</scope>
    <source>
        <strain evidence="10 11">38H-sp</strain>
    </source>
</reference>
<dbReference type="RefSeq" id="WP_420069739.1">
    <property type="nucleotide sequence ID" value="NZ_JBCHKQ010000003.1"/>
</dbReference>
<dbReference type="InterPro" id="IPR042103">
    <property type="entry name" value="SerRS_1_N_sf"/>
</dbReference>
<feature type="binding site" evidence="7">
    <location>
        <position position="381"/>
    </location>
    <ligand>
        <name>L-serine</name>
        <dbReference type="ChEBI" id="CHEBI:33384"/>
    </ligand>
</feature>
<evidence type="ECO:0000256" key="7">
    <source>
        <dbReference type="HAMAP-Rule" id="MF_00176"/>
    </source>
</evidence>
<sequence>MLDFRFIRDNLDAVKQNIKNRFMDVDADIVVELYEKRNALIARAEELRARRNEISSRMKGKMEQSERQVLVDEVRSLKEELAGIEKELEETEVRLFAEASRIPNMSHPDAPVGKEDKDNLEIRRVGEIPSFPFEVRDHLELGEMLDIIDFEHGSKVSGPKFYYLKNEGVILEMALVRYAMDFLAKKGFTLMATPDIAKASVVEGIGFLPRGAESNIYAIEDTDTCLVGTAEITLGGFYQGDILSQEILPVKFAGVSHCFRKEAGAAGQYTRGLYRVHQFTKVEMFVYCKPEDSENMHNELLALEEELYKSLEIPYRVVDTCTGDLGAPAYRKFDLEAWMPGRGDFGEITSTSNCTDYQARRLKVRYKSQQGNTFVHMLNGTALAVPRVIISILENFQQEDGSVIIPSSLVPYTGFDRIFPKK</sequence>
<comment type="subcellular location">
    <subcellularLocation>
        <location evidence="7">Cytoplasm</location>
    </subcellularLocation>
</comment>
<dbReference type="InterPro" id="IPR015866">
    <property type="entry name" value="Ser-tRNA-synth_1_N"/>
</dbReference>
<dbReference type="SUPFAM" id="SSF46589">
    <property type="entry name" value="tRNA-binding arm"/>
    <property type="match status" value="1"/>
</dbReference>
<keyword evidence="3 7" id="KW-0547">Nucleotide-binding</keyword>
<evidence type="ECO:0000313" key="10">
    <source>
        <dbReference type="EMBL" id="MEM5948286.1"/>
    </source>
</evidence>
<keyword evidence="2 7" id="KW-0436">Ligase</keyword>
<comment type="similarity">
    <text evidence="7">Belongs to the class-II aminoacyl-tRNA synthetase family. Type-1 seryl-tRNA synthetase subfamily.</text>
</comment>
<comment type="subunit">
    <text evidence="7">Homodimer. The tRNA molecule binds across the dimer.</text>
</comment>
<organism evidence="10 11">
    <name type="scientific">Rarispira pelagica</name>
    <dbReference type="NCBI Taxonomy" id="3141764"/>
    <lineage>
        <taxon>Bacteria</taxon>
        <taxon>Pseudomonadati</taxon>
        <taxon>Spirochaetota</taxon>
        <taxon>Spirochaetia</taxon>
        <taxon>Winmispirales</taxon>
        <taxon>Winmispiraceae</taxon>
        <taxon>Rarispira</taxon>
    </lineage>
</organism>
<keyword evidence="11" id="KW-1185">Reference proteome</keyword>
<keyword evidence="6 7" id="KW-0030">Aminoacyl-tRNA synthetase</keyword>
<dbReference type="PRINTS" id="PR00981">
    <property type="entry name" value="TRNASYNTHSER"/>
</dbReference>
<evidence type="ECO:0000256" key="1">
    <source>
        <dbReference type="ARBA" id="ARBA00022490"/>
    </source>
</evidence>
<evidence type="ECO:0000256" key="6">
    <source>
        <dbReference type="ARBA" id="ARBA00023146"/>
    </source>
</evidence>
<dbReference type="InterPro" id="IPR045864">
    <property type="entry name" value="aa-tRNA-synth_II/BPL/LPL"/>
</dbReference>
<dbReference type="Pfam" id="PF00587">
    <property type="entry name" value="tRNA-synt_2b"/>
    <property type="match status" value="1"/>
</dbReference>
<comment type="catalytic activity">
    <reaction evidence="7">
        <text>tRNA(Sec) + L-serine + ATP = L-seryl-tRNA(Sec) + AMP + diphosphate + H(+)</text>
        <dbReference type="Rhea" id="RHEA:42580"/>
        <dbReference type="Rhea" id="RHEA-COMP:9742"/>
        <dbReference type="Rhea" id="RHEA-COMP:10128"/>
        <dbReference type="ChEBI" id="CHEBI:15378"/>
        <dbReference type="ChEBI" id="CHEBI:30616"/>
        <dbReference type="ChEBI" id="CHEBI:33019"/>
        <dbReference type="ChEBI" id="CHEBI:33384"/>
        <dbReference type="ChEBI" id="CHEBI:78442"/>
        <dbReference type="ChEBI" id="CHEBI:78533"/>
        <dbReference type="ChEBI" id="CHEBI:456215"/>
        <dbReference type="EC" id="6.1.1.11"/>
    </reaction>
</comment>
<evidence type="ECO:0000313" key="11">
    <source>
        <dbReference type="Proteomes" id="UP001466331"/>
    </source>
</evidence>
<evidence type="ECO:0000256" key="5">
    <source>
        <dbReference type="ARBA" id="ARBA00022917"/>
    </source>
</evidence>
<dbReference type="Proteomes" id="UP001466331">
    <property type="component" value="Unassembled WGS sequence"/>
</dbReference>
<comment type="domain">
    <text evidence="7">Consists of two distinct domains, a catalytic core and a N-terminal extension that is involved in tRNA binding.</text>
</comment>
<keyword evidence="8" id="KW-0175">Coiled coil</keyword>
<dbReference type="InterPro" id="IPR006195">
    <property type="entry name" value="aa-tRNA-synth_II"/>
</dbReference>
<protein>
    <recommendedName>
        <fullName evidence="7">Serine--tRNA ligase</fullName>
        <ecNumber evidence="7">6.1.1.11</ecNumber>
    </recommendedName>
    <alternativeName>
        <fullName evidence="7">Seryl-tRNA synthetase</fullName>
        <shortName evidence="7">SerRS</shortName>
    </alternativeName>
    <alternativeName>
        <fullName evidence="7">Seryl-tRNA(Ser/Sec) synthetase</fullName>
    </alternativeName>
</protein>
<dbReference type="EMBL" id="JBCHKQ010000003">
    <property type="protein sequence ID" value="MEM5948286.1"/>
    <property type="molecule type" value="Genomic_DNA"/>
</dbReference>
<feature type="coiled-coil region" evidence="8">
    <location>
        <begin position="30"/>
        <end position="94"/>
    </location>
</feature>
<feature type="binding site" evidence="7">
    <location>
        <begin position="229"/>
        <end position="231"/>
    </location>
    <ligand>
        <name>L-serine</name>
        <dbReference type="ChEBI" id="CHEBI:33384"/>
    </ligand>
</feature>
<feature type="binding site" evidence="7">
    <location>
        <begin position="260"/>
        <end position="262"/>
    </location>
    <ligand>
        <name>ATP</name>
        <dbReference type="ChEBI" id="CHEBI:30616"/>
    </ligand>
</feature>
<name>A0ABU9UCW1_9SPIR</name>
<evidence type="ECO:0000256" key="4">
    <source>
        <dbReference type="ARBA" id="ARBA00022840"/>
    </source>
</evidence>